<protein>
    <recommendedName>
        <fullName evidence="6">S-adenosyl-L-methionine-dependent methyltransferase</fullName>
        <ecNumber evidence="6">2.1.1.-</ecNumber>
    </recommendedName>
</protein>
<dbReference type="RefSeq" id="WP_005120016.1">
    <property type="nucleotide sequence ID" value="NZ_CP014951.1"/>
</dbReference>
<dbReference type="EC" id="2.1.1.-" evidence="6"/>
<dbReference type="SUPFAM" id="SSF53335">
    <property type="entry name" value="S-adenosyl-L-methionine-dependent methyltransferases"/>
    <property type="match status" value="1"/>
</dbReference>
<dbReference type="InterPro" id="IPR029063">
    <property type="entry name" value="SAM-dependent_MTases_sf"/>
</dbReference>
<evidence type="ECO:0000256" key="6">
    <source>
        <dbReference type="RuleBase" id="RU362030"/>
    </source>
</evidence>
<dbReference type="GO" id="GO:0008168">
    <property type="term" value="F:methyltransferase activity"/>
    <property type="evidence" value="ECO:0007669"/>
    <property type="project" value="UniProtKB-UniRule"/>
</dbReference>
<dbReference type="Pfam" id="PF04072">
    <property type="entry name" value="LCM"/>
    <property type="match status" value="1"/>
</dbReference>
<dbReference type="Proteomes" id="UP000045782">
    <property type="component" value="Unassembled WGS sequence"/>
</dbReference>
<dbReference type="InterPro" id="IPR007213">
    <property type="entry name" value="Ppm1/Ppm2/Tcmp"/>
</dbReference>
<keyword evidence="3 6" id="KW-0489">Methyltransferase</keyword>
<gene>
    <name evidence="7" type="ORF">ERS075579_01929</name>
</gene>
<accession>A0A0U0ZK18</accession>
<evidence type="ECO:0000256" key="2">
    <source>
        <dbReference type="ARBA" id="ARBA00008138"/>
    </source>
</evidence>
<organism evidence="7 8">
    <name type="scientific">Mycobacteroides abscessus</name>
    <dbReference type="NCBI Taxonomy" id="36809"/>
    <lineage>
        <taxon>Bacteria</taxon>
        <taxon>Bacillati</taxon>
        <taxon>Actinomycetota</taxon>
        <taxon>Actinomycetes</taxon>
        <taxon>Mycobacteriales</taxon>
        <taxon>Mycobacteriaceae</taxon>
        <taxon>Mycobacteroides</taxon>
    </lineage>
</organism>
<evidence type="ECO:0000256" key="4">
    <source>
        <dbReference type="ARBA" id="ARBA00022679"/>
    </source>
</evidence>
<evidence type="ECO:0000313" key="8">
    <source>
        <dbReference type="Proteomes" id="UP000045782"/>
    </source>
</evidence>
<dbReference type="InterPro" id="IPR011610">
    <property type="entry name" value="SAM_mthyl_Trfase_ML2640-like"/>
</dbReference>
<dbReference type="PANTHER" id="PTHR43619">
    <property type="entry name" value="S-ADENOSYL-L-METHIONINE-DEPENDENT METHYLTRANSFERASE YKTD-RELATED"/>
    <property type="match status" value="1"/>
</dbReference>
<evidence type="ECO:0000256" key="1">
    <source>
        <dbReference type="ARBA" id="ARBA00003907"/>
    </source>
</evidence>
<evidence type="ECO:0000256" key="5">
    <source>
        <dbReference type="ARBA" id="ARBA00022691"/>
    </source>
</evidence>
<reference evidence="7 8" key="1">
    <citation type="submission" date="2015-03" db="EMBL/GenBank/DDBJ databases">
        <authorList>
            <person name="Murphy D."/>
        </authorList>
    </citation>
    <scope>NUCLEOTIDE SEQUENCE [LARGE SCALE GENOMIC DNA]</scope>
    <source>
        <strain evidence="7 8">PAP088</strain>
    </source>
</reference>
<sequence length="308" mass="33991">MTSTDQASWTRSEGDSWDIVSSVGYTALGVSAQRAVESERSDALIDDLFAKHFVLAAGEPHLIETITKRDAPQASPFEYLRGMGMRTRFFDEFFLEAAASGIRQAVILAAGLDARAHRLAWPAGVTVYELDQPQVLAFKDGVYAQQGAEPTCDRRTVAVDLRDDWPAALKEAGFDAGRPTAWSAEGLLPYLPAAAQELLFERMVELSAPGSRAAIEGPTGTLGMSQFAKVEQKYRSEKDTFGKIDITELFYDEEKTPPIEWFSVRGWSTQGLDMFDLAERYGVQHPEVPEDIRELAGAMHYLTCTLPA</sequence>
<proteinExistence type="inferred from homology"/>
<dbReference type="GO" id="GO:0032259">
    <property type="term" value="P:methylation"/>
    <property type="evidence" value="ECO:0007669"/>
    <property type="project" value="UniProtKB-KW"/>
</dbReference>
<evidence type="ECO:0000313" key="7">
    <source>
        <dbReference type="EMBL" id="CPV47825.1"/>
    </source>
</evidence>
<dbReference type="Gene3D" id="3.40.50.150">
    <property type="entry name" value="Vaccinia Virus protein VP39"/>
    <property type="match status" value="1"/>
</dbReference>
<dbReference type="NCBIfam" id="TIGR00027">
    <property type="entry name" value="mthyl_TIGR00027"/>
    <property type="match status" value="1"/>
</dbReference>
<dbReference type="PANTHER" id="PTHR43619:SF2">
    <property type="entry name" value="S-ADENOSYL-L-METHIONINE-DEPENDENT METHYLTRANSFERASES SUPERFAMILY PROTEIN"/>
    <property type="match status" value="1"/>
</dbReference>
<evidence type="ECO:0000256" key="3">
    <source>
        <dbReference type="ARBA" id="ARBA00022603"/>
    </source>
</evidence>
<keyword evidence="5 6" id="KW-0949">S-adenosyl-L-methionine</keyword>
<comment type="similarity">
    <text evidence="2 6">Belongs to the UPF0677 family.</text>
</comment>
<dbReference type="EMBL" id="CSWP01000003">
    <property type="protein sequence ID" value="CPV47825.1"/>
    <property type="molecule type" value="Genomic_DNA"/>
</dbReference>
<dbReference type="AlphaFoldDB" id="A0A0U0ZK18"/>
<keyword evidence="4 7" id="KW-0808">Transferase</keyword>
<name>A0A0U0ZK18_9MYCO</name>
<comment type="function">
    <text evidence="1 6">Exhibits S-adenosyl-L-methionine-dependent methyltransferase activity.</text>
</comment>